<feature type="non-terminal residue" evidence="1">
    <location>
        <position position="1"/>
    </location>
</feature>
<protein>
    <submittedName>
        <fullName evidence="1">Uncharacterized protein</fullName>
    </submittedName>
</protein>
<accession>X1THJ7</accession>
<gene>
    <name evidence="1" type="ORF">S12H4_50288</name>
</gene>
<organism evidence="1">
    <name type="scientific">marine sediment metagenome</name>
    <dbReference type="NCBI Taxonomy" id="412755"/>
    <lineage>
        <taxon>unclassified sequences</taxon>
        <taxon>metagenomes</taxon>
        <taxon>ecological metagenomes</taxon>
    </lineage>
</organism>
<dbReference type="EMBL" id="BARW01031653">
    <property type="protein sequence ID" value="GAJ04759.1"/>
    <property type="molecule type" value="Genomic_DNA"/>
</dbReference>
<reference evidence="1" key="1">
    <citation type="journal article" date="2014" name="Front. Microbiol.">
        <title>High frequency of phylogenetically diverse reductive dehalogenase-homologous genes in deep subseafloor sedimentary metagenomes.</title>
        <authorList>
            <person name="Kawai M."/>
            <person name="Futagami T."/>
            <person name="Toyoda A."/>
            <person name="Takaki Y."/>
            <person name="Nishi S."/>
            <person name="Hori S."/>
            <person name="Arai W."/>
            <person name="Tsubouchi T."/>
            <person name="Morono Y."/>
            <person name="Uchiyama I."/>
            <person name="Ito T."/>
            <person name="Fujiyama A."/>
            <person name="Inagaki F."/>
            <person name="Takami H."/>
        </authorList>
    </citation>
    <scope>NUCLEOTIDE SEQUENCE</scope>
    <source>
        <strain evidence="1">Expedition CK06-06</strain>
    </source>
</reference>
<proteinExistence type="predicted"/>
<name>X1THJ7_9ZZZZ</name>
<evidence type="ECO:0000313" key="1">
    <source>
        <dbReference type="EMBL" id="GAJ04759.1"/>
    </source>
</evidence>
<comment type="caution">
    <text evidence="1">The sequence shown here is derived from an EMBL/GenBank/DDBJ whole genome shotgun (WGS) entry which is preliminary data.</text>
</comment>
<sequence>DEHFDAQFDFSDHMVTREFVEGSGAILVKPNPVYG</sequence>
<dbReference type="AlphaFoldDB" id="X1THJ7"/>